<proteinExistence type="predicted"/>
<dbReference type="Pfam" id="PF03105">
    <property type="entry name" value="SPX"/>
    <property type="match status" value="2"/>
</dbReference>
<protein>
    <submittedName>
        <fullName evidence="3">SPX domain containing protein</fullName>
    </submittedName>
</protein>
<dbReference type="Proteomes" id="UP000693970">
    <property type="component" value="Unassembled WGS sequence"/>
</dbReference>
<dbReference type="CDD" id="cd14447">
    <property type="entry name" value="SPX"/>
    <property type="match status" value="1"/>
</dbReference>
<reference evidence="3" key="1">
    <citation type="journal article" date="2021" name="Sci. Rep.">
        <title>Diploid genomic architecture of Nitzschia inconspicua, an elite biomass production diatom.</title>
        <authorList>
            <person name="Oliver A."/>
            <person name="Podell S."/>
            <person name="Pinowska A."/>
            <person name="Traller J.C."/>
            <person name="Smith S.R."/>
            <person name="McClure R."/>
            <person name="Beliaev A."/>
            <person name="Bohutskyi P."/>
            <person name="Hill E.A."/>
            <person name="Rabines A."/>
            <person name="Zheng H."/>
            <person name="Allen L.Z."/>
            <person name="Kuo A."/>
            <person name="Grigoriev I.V."/>
            <person name="Allen A.E."/>
            <person name="Hazlebeck D."/>
            <person name="Allen E.E."/>
        </authorList>
    </citation>
    <scope>NUCLEOTIDE SEQUENCE</scope>
    <source>
        <strain evidence="3">Hildebrandi</strain>
    </source>
</reference>
<evidence type="ECO:0000313" key="3">
    <source>
        <dbReference type="EMBL" id="KAG7356320.1"/>
    </source>
</evidence>
<feature type="domain" description="SPX" evidence="2">
    <location>
        <begin position="1"/>
        <end position="221"/>
    </location>
</feature>
<feature type="compositionally biased region" description="Polar residues" evidence="1">
    <location>
        <begin position="46"/>
        <end position="61"/>
    </location>
</feature>
<dbReference type="InterPro" id="IPR004331">
    <property type="entry name" value="SPX_dom"/>
</dbReference>
<dbReference type="PROSITE" id="PS51382">
    <property type="entry name" value="SPX"/>
    <property type="match status" value="1"/>
</dbReference>
<evidence type="ECO:0000313" key="4">
    <source>
        <dbReference type="Proteomes" id="UP000693970"/>
    </source>
</evidence>
<feature type="compositionally biased region" description="Basic and acidic residues" evidence="1">
    <location>
        <begin position="285"/>
        <end position="297"/>
    </location>
</feature>
<comment type="caution">
    <text evidence="3">The sequence shown here is derived from an EMBL/GenBank/DDBJ whole genome shotgun (WGS) entry which is preliminary data.</text>
</comment>
<dbReference type="PANTHER" id="PTHR45978">
    <property type="entry name" value="SPX DOMAIN-CONTAINING PROTEIN 3"/>
    <property type="match status" value="1"/>
</dbReference>
<feature type="compositionally biased region" description="Polar residues" evidence="1">
    <location>
        <begin position="298"/>
        <end position="322"/>
    </location>
</feature>
<dbReference type="OrthoDB" id="6493944at2759"/>
<dbReference type="AlphaFoldDB" id="A0A9K3PQK4"/>
<evidence type="ECO:0000259" key="2">
    <source>
        <dbReference type="PROSITE" id="PS51382"/>
    </source>
</evidence>
<dbReference type="GO" id="GO:0016036">
    <property type="term" value="P:cellular response to phosphate starvation"/>
    <property type="evidence" value="ECO:0007669"/>
    <property type="project" value="InterPro"/>
</dbReference>
<feature type="region of interest" description="Disordered" evidence="1">
    <location>
        <begin position="39"/>
        <end position="95"/>
    </location>
</feature>
<keyword evidence="4" id="KW-1185">Reference proteome</keyword>
<feature type="compositionally biased region" description="Low complexity" evidence="1">
    <location>
        <begin position="62"/>
        <end position="78"/>
    </location>
</feature>
<reference evidence="3" key="2">
    <citation type="submission" date="2021-04" db="EMBL/GenBank/DDBJ databases">
        <authorList>
            <person name="Podell S."/>
        </authorList>
    </citation>
    <scope>NUCLEOTIDE SEQUENCE</scope>
    <source>
        <strain evidence="3">Hildebrandi</strain>
    </source>
</reference>
<accession>A0A9K3PQK4</accession>
<sequence>MKFCKNLQRVVDISDPEWAPFWTNYKMLKKLIKELPSLVPSDEGKNQTSHVATNGTRQSLESSPSTSGSPGSNTAAAGHPTGEEEAASSGKSSRAVTRSVSATSVMASGHDATTIGKSPGEVAFFKLLHSEFKKASHFFDRATEEFTIRESRVREGMEIMRQPNSIMVNEKWSFLAKSIYRLYKDLLLLETFAIMTYCSFSKILKKHDKVTGYETRNAFMENIVNKANFTHYPQVLAMITRCEGLYEEVSTNLLQEGKHGLYEDERLFINMISRLNEQVLGSSDNDVHTERTKEAAQRRTNTNNDQLPALSENESPATSSLRNLVEENAKSSPVQVASEGKNNMDGDDDSSAEGNSVSAESHRKRPAPPNSSVKMGSPIAKRTRPSVL</sequence>
<dbReference type="PANTHER" id="PTHR45978:SF7">
    <property type="entry name" value="SPX DOMAIN-CONTAINING PROTEIN 4"/>
    <property type="match status" value="1"/>
</dbReference>
<feature type="region of interest" description="Disordered" evidence="1">
    <location>
        <begin position="282"/>
        <end position="388"/>
    </location>
</feature>
<organism evidence="3 4">
    <name type="scientific">Nitzschia inconspicua</name>
    <dbReference type="NCBI Taxonomy" id="303405"/>
    <lineage>
        <taxon>Eukaryota</taxon>
        <taxon>Sar</taxon>
        <taxon>Stramenopiles</taxon>
        <taxon>Ochrophyta</taxon>
        <taxon>Bacillariophyta</taxon>
        <taxon>Bacillariophyceae</taxon>
        <taxon>Bacillariophycidae</taxon>
        <taxon>Bacillariales</taxon>
        <taxon>Bacillariaceae</taxon>
        <taxon>Nitzschia</taxon>
    </lineage>
</organism>
<evidence type="ECO:0000256" key="1">
    <source>
        <dbReference type="SAM" id="MobiDB-lite"/>
    </source>
</evidence>
<gene>
    <name evidence="3" type="ORF">IV203_001006</name>
</gene>
<name>A0A9K3PQK4_9STRA</name>
<dbReference type="EMBL" id="JAGRRH010000015">
    <property type="protein sequence ID" value="KAG7356320.1"/>
    <property type="molecule type" value="Genomic_DNA"/>
</dbReference>
<dbReference type="InterPro" id="IPR031142">
    <property type="entry name" value="SPX_prot"/>
</dbReference>